<sequence>MIRLWVVFVAGAWEMAKGNPRPPLEKSPHHAHLGTYMGEVRNLTPGPRTRPISEFCPAGCRPSKIPGIGINVYPIMGRILRKSASTPAALPSFWRRIREIGNYAFLLQKAANLVDNSKARSRYMGTNGMGQLAEDGV</sequence>
<proteinExistence type="predicted"/>
<evidence type="ECO:0000313" key="2">
    <source>
        <dbReference type="EMBL" id="ELQ37638.1"/>
    </source>
</evidence>
<accession>A0AA97NWQ3</accession>
<reference evidence="2" key="1">
    <citation type="journal article" date="2012" name="PLoS Genet.">
        <title>Comparative analysis of the genomes of two field isolates of the rice blast fungus Magnaporthe oryzae.</title>
        <authorList>
            <person name="Xue M."/>
            <person name="Yang J."/>
            <person name="Li Z."/>
            <person name="Hu S."/>
            <person name="Yao N."/>
            <person name="Dean R.A."/>
            <person name="Zhao W."/>
            <person name="Shen M."/>
            <person name="Zhang H."/>
            <person name="Li C."/>
            <person name="Liu L."/>
            <person name="Cao L."/>
            <person name="Xu X."/>
            <person name="Xing Y."/>
            <person name="Hsiang T."/>
            <person name="Zhang Z."/>
            <person name="Xu J.R."/>
            <person name="Peng Y.L."/>
        </authorList>
    </citation>
    <scope>NUCLEOTIDE SEQUENCE</scope>
    <source>
        <strain evidence="2">Y34</strain>
    </source>
</reference>
<organism evidence="2">
    <name type="scientific">Pyricularia oryzae (strain Y34)</name>
    <name type="common">Rice blast fungus</name>
    <name type="synonym">Magnaporthe oryzae</name>
    <dbReference type="NCBI Taxonomy" id="1143189"/>
    <lineage>
        <taxon>Eukaryota</taxon>
        <taxon>Fungi</taxon>
        <taxon>Dikarya</taxon>
        <taxon>Ascomycota</taxon>
        <taxon>Pezizomycotina</taxon>
        <taxon>Sordariomycetes</taxon>
        <taxon>Sordariomycetidae</taxon>
        <taxon>Magnaporthales</taxon>
        <taxon>Pyriculariaceae</taxon>
        <taxon>Pyricularia</taxon>
    </lineage>
</organism>
<feature type="chain" id="PRO_5041670619" evidence="1">
    <location>
        <begin position="19"/>
        <end position="137"/>
    </location>
</feature>
<dbReference type="Proteomes" id="UP000011086">
    <property type="component" value="Unassembled WGS sequence"/>
</dbReference>
<gene>
    <name evidence="2" type="ORF">OOU_Y34scaffold00589g35</name>
</gene>
<dbReference type="EMBL" id="JH792865">
    <property type="protein sequence ID" value="ELQ37638.1"/>
    <property type="molecule type" value="Genomic_DNA"/>
</dbReference>
<protein>
    <submittedName>
        <fullName evidence="2">Uncharacterized protein</fullName>
    </submittedName>
</protein>
<name>A0AA97NWQ3_PYRO3</name>
<feature type="signal peptide" evidence="1">
    <location>
        <begin position="1"/>
        <end position="18"/>
    </location>
</feature>
<dbReference type="AlphaFoldDB" id="A0AA97NWQ3"/>
<keyword evidence="1" id="KW-0732">Signal</keyword>
<evidence type="ECO:0000256" key="1">
    <source>
        <dbReference type="SAM" id="SignalP"/>
    </source>
</evidence>